<dbReference type="InterPro" id="IPR029472">
    <property type="entry name" value="Copia-like_N"/>
</dbReference>
<keyword evidence="3" id="KW-1185">Reference proteome</keyword>
<dbReference type="AlphaFoldDB" id="A0A445FUY3"/>
<organism evidence="2 3">
    <name type="scientific">Glycine soja</name>
    <name type="common">Wild soybean</name>
    <dbReference type="NCBI Taxonomy" id="3848"/>
    <lineage>
        <taxon>Eukaryota</taxon>
        <taxon>Viridiplantae</taxon>
        <taxon>Streptophyta</taxon>
        <taxon>Embryophyta</taxon>
        <taxon>Tracheophyta</taxon>
        <taxon>Spermatophyta</taxon>
        <taxon>Magnoliopsida</taxon>
        <taxon>eudicotyledons</taxon>
        <taxon>Gunneridae</taxon>
        <taxon>Pentapetalae</taxon>
        <taxon>rosids</taxon>
        <taxon>fabids</taxon>
        <taxon>Fabales</taxon>
        <taxon>Fabaceae</taxon>
        <taxon>Papilionoideae</taxon>
        <taxon>50 kb inversion clade</taxon>
        <taxon>NPAAA clade</taxon>
        <taxon>indigoferoid/millettioid clade</taxon>
        <taxon>Phaseoleae</taxon>
        <taxon>Glycine</taxon>
        <taxon>Glycine subgen. Soja</taxon>
    </lineage>
</organism>
<proteinExistence type="predicted"/>
<name>A0A445FUY3_GLYSO</name>
<gene>
    <name evidence="2" type="ORF">D0Y65_048944</name>
</gene>
<evidence type="ECO:0000313" key="3">
    <source>
        <dbReference type="Proteomes" id="UP000289340"/>
    </source>
</evidence>
<protein>
    <recommendedName>
        <fullName evidence="1">Retrotransposon Copia-like N-terminal domain-containing protein</fullName>
    </recommendedName>
</protein>
<reference evidence="2 3" key="1">
    <citation type="submission" date="2018-09" db="EMBL/GenBank/DDBJ databases">
        <title>A high-quality reference genome of wild soybean provides a powerful tool to mine soybean genomes.</title>
        <authorList>
            <person name="Xie M."/>
            <person name="Chung C.Y.L."/>
            <person name="Li M.-W."/>
            <person name="Wong F.-L."/>
            <person name="Chan T.-F."/>
            <person name="Lam H.-M."/>
        </authorList>
    </citation>
    <scope>NUCLEOTIDE SEQUENCE [LARGE SCALE GENOMIC DNA]</scope>
    <source>
        <strain evidence="3">cv. W05</strain>
        <tissue evidence="2">Hypocotyl of etiolated seedlings</tissue>
    </source>
</reference>
<dbReference type="EMBL" id="QZWG01000018">
    <property type="protein sequence ID" value="RZB52676.1"/>
    <property type="molecule type" value="Genomic_DNA"/>
</dbReference>
<dbReference type="Pfam" id="PF14244">
    <property type="entry name" value="Retrotran_gag_3"/>
    <property type="match status" value="1"/>
</dbReference>
<accession>A0A445FUY3</accession>
<sequence>MSKKPKDGSESDGVRVVRVVSDDGDQGGQSRVTLVRVVSCSGERGVGERAILVSPPLNGDNFHSWSHAMRRALLTKNKHKFKDETITTPINKGDPLFDT</sequence>
<evidence type="ECO:0000259" key="1">
    <source>
        <dbReference type="Pfam" id="PF14244"/>
    </source>
</evidence>
<evidence type="ECO:0000313" key="2">
    <source>
        <dbReference type="EMBL" id="RZB52676.1"/>
    </source>
</evidence>
<dbReference type="Proteomes" id="UP000289340">
    <property type="component" value="Chromosome 18"/>
</dbReference>
<feature type="domain" description="Retrotransposon Copia-like N-terminal" evidence="1">
    <location>
        <begin position="51"/>
        <end position="89"/>
    </location>
</feature>
<comment type="caution">
    <text evidence="2">The sequence shown here is derived from an EMBL/GenBank/DDBJ whole genome shotgun (WGS) entry which is preliminary data.</text>
</comment>